<evidence type="ECO:0000256" key="5">
    <source>
        <dbReference type="SAM" id="SignalP"/>
    </source>
</evidence>
<dbReference type="InterPro" id="IPR050174">
    <property type="entry name" value="Protocadherin/Cadherin-CA"/>
</dbReference>
<name>A0A923H9L1_9FLAO</name>
<dbReference type="InterPro" id="IPR002126">
    <property type="entry name" value="Cadherin-like_dom"/>
</dbReference>
<keyword evidence="4" id="KW-0325">Glycoprotein</keyword>
<dbReference type="InterPro" id="IPR035986">
    <property type="entry name" value="PKD_dom_sf"/>
</dbReference>
<evidence type="ECO:0000259" key="6">
    <source>
        <dbReference type="PROSITE" id="PS50093"/>
    </source>
</evidence>
<accession>A0A923H9L1</accession>
<gene>
    <name evidence="8" type="ORF">H7U19_12675</name>
</gene>
<dbReference type="GO" id="GO:0005509">
    <property type="term" value="F:calcium ion binding"/>
    <property type="evidence" value="ECO:0007669"/>
    <property type="project" value="InterPro"/>
</dbReference>
<dbReference type="InterPro" id="IPR011889">
    <property type="entry name" value="Liste_lipo_26"/>
</dbReference>
<dbReference type="Pfam" id="PF17963">
    <property type="entry name" value="Big_9"/>
    <property type="match status" value="1"/>
</dbReference>
<evidence type="ECO:0000259" key="7">
    <source>
        <dbReference type="PROSITE" id="PS50268"/>
    </source>
</evidence>
<feature type="signal peptide" evidence="5">
    <location>
        <begin position="1"/>
        <end position="26"/>
    </location>
</feature>
<dbReference type="InterPro" id="IPR015919">
    <property type="entry name" value="Cadherin-like_sf"/>
</dbReference>
<dbReference type="InterPro" id="IPR000601">
    <property type="entry name" value="PKD_dom"/>
</dbReference>
<dbReference type="CDD" id="cd00146">
    <property type="entry name" value="PKD"/>
    <property type="match status" value="1"/>
</dbReference>
<feature type="domain" description="Cadherin" evidence="7">
    <location>
        <begin position="36"/>
        <end position="130"/>
    </location>
</feature>
<dbReference type="Gene3D" id="2.60.40.10">
    <property type="entry name" value="Immunoglobulins"/>
    <property type="match status" value="1"/>
</dbReference>
<dbReference type="EMBL" id="JACNMF010000004">
    <property type="protein sequence ID" value="MBC3759265.1"/>
    <property type="molecule type" value="Genomic_DNA"/>
</dbReference>
<dbReference type="PANTHER" id="PTHR24028">
    <property type="entry name" value="CADHERIN-87A"/>
    <property type="match status" value="1"/>
</dbReference>
<dbReference type="InterPro" id="IPR005046">
    <property type="entry name" value="DUF285"/>
</dbReference>
<dbReference type="GO" id="GO:0005886">
    <property type="term" value="C:plasma membrane"/>
    <property type="evidence" value="ECO:0007669"/>
    <property type="project" value="TreeGrafter"/>
</dbReference>
<protein>
    <submittedName>
        <fullName evidence="8">BspA family leucine-rich repeat surface protein</fullName>
    </submittedName>
</protein>
<comment type="caution">
    <text evidence="8">The sequence shown here is derived from an EMBL/GenBank/DDBJ whole genome shotgun (WGS) entry which is preliminary data.</text>
</comment>
<dbReference type="Proteomes" id="UP000656244">
    <property type="component" value="Unassembled WGS sequence"/>
</dbReference>
<dbReference type="RefSeq" id="WP_186562937.1">
    <property type="nucleotide sequence ID" value="NZ_JACNMF010000004.1"/>
</dbReference>
<dbReference type="NCBIfam" id="TIGR02167">
    <property type="entry name" value="Liste_lipo_26"/>
    <property type="match status" value="7"/>
</dbReference>
<dbReference type="PROSITE" id="PS50268">
    <property type="entry name" value="CADHERIN_2"/>
    <property type="match status" value="1"/>
</dbReference>
<proteinExistence type="predicted"/>
<evidence type="ECO:0000313" key="8">
    <source>
        <dbReference type="EMBL" id="MBC3759265.1"/>
    </source>
</evidence>
<dbReference type="SUPFAM" id="SSF49313">
    <property type="entry name" value="Cadherin-like"/>
    <property type="match status" value="1"/>
</dbReference>
<sequence length="494" mass="54304">MKKNKITTLFVLCLFLFNLGCSTDEASNESQNTTPIISNQSFTIAENNAIDAVIGQIVATDAEGDNLTFSGANSVLSIAPNGQITALTAFDFETTTSHTITVTVSDGELSSTAIIAVNITDVQENTRPFITTWQTTTANESIFVPTRASEFTYDYTVDWGDGTIESGVTANITHTYAAAGTYQVAITGTFPAIFLASPSPANSTKIISIDQWGDIAWQSMREAFAYCPNLEGQATDVPDLSNVTDMVRMFQNSVVFNQDIGNWNVSNVTTMKSMFTDADAFNQDIGNWDVSNVTDMENMFGSADAFNQNIGNWDVGNVTNMIQMFYRNPVFNQDIGNWDVSSVTKMNSMFEDATAFNQNIGNWNVSSVTDMREMFHRAIAFNQDIGNWDVSSVTDMRLMFEEAFVFNQNIGNWDVSNVNSMLTMFNGAVSFNQNISTWDVSNVTDMAFMFRNATNFNQNLTGWSVANVTSCVQFNAGSSGLSDSNRPNFTNCTP</sequence>
<dbReference type="GO" id="GO:0007156">
    <property type="term" value="P:homophilic cell adhesion via plasma membrane adhesion molecules"/>
    <property type="evidence" value="ECO:0007669"/>
    <property type="project" value="InterPro"/>
</dbReference>
<evidence type="ECO:0000256" key="2">
    <source>
        <dbReference type="ARBA" id="ARBA00022692"/>
    </source>
</evidence>
<comment type="subcellular location">
    <subcellularLocation>
        <location evidence="1">Membrane</location>
        <topology evidence="1">Single-pass membrane protein</topology>
    </subcellularLocation>
</comment>
<dbReference type="CDD" id="cd11304">
    <property type="entry name" value="Cadherin_repeat"/>
    <property type="match status" value="1"/>
</dbReference>
<keyword evidence="3" id="KW-1133">Transmembrane helix</keyword>
<keyword evidence="3" id="KW-0472">Membrane</keyword>
<keyword evidence="2" id="KW-0812">Transmembrane</keyword>
<dbReference type="Gene3D" id="2.60.40.60">
    <property type="entry name" value="Cadherins"/>
    <property type="match status" value="1"/>
</dbReference>
<reference evidence="8" key="1">
    <citation type="submission" date="2020-08" db="EMBL/GenBank/DDBJ databases">
        <title>Hyunsoonleella sp. strain SJ7 genome sequencing and assembly.</title>
        <authorList>
            <person name="Kim I."/>
        </authorList>
    </citation>
    <scope>NUCLEOTIDE SEQUENCE</scope>
    <source>
        <strain evidence="8">SJ7</strain>
    </source>
</reference>
<organism evidence="8 9">
    <name type="scientific">Hyunsoonleella aquatilis</name>
    <dbReference type="NCBI Taxonomy" id="2762758"/>
    <lineage>
        <taxon>Bacteria</taxon>
        <taxon>Pseudomonadati</taxon>
        <taxon>Bacteroidota</taxon>
        <taxon>Flavobacteriia</taxon>
        <taxon>Flavobacteriales</taxon>
        <taxon>Flavobacteriaceae</taxon>
    </lineage>
</organism>
<evidence type="ECO:0000313" key="9">
    <source>
        <dbReference type="Proteomes" id="UP000656244"/>
    </source>
</evidence>
<dbReference type="PANTHER" id="PTHR24028:SF328">
    <property type="entry name" value="CADHERIN-3"/>
    <property type="match status" value="1"/>
</dbReference>
<evidence type="ECO:0000256" key="4">
    <source>
        <dbReference type="ARBA" id="ARBA00023180"/>
    </source>
</evidence>
<evidence type="ECO:0000256" key="3">
    <source>
        <dbReference type="ARBA" id="ARBA00022989"/>
    </source>
</evidence>
<dbReference type="SMART" id="SM00112">
    <property type="entry name" value="CA"/>
    <property type="match status" value="1"/>
</dbReference>
<dbReference type="PROSITE" id="PS50093">
    <property type="entry name" value="PKD"/>
    <property type="match status" value="1"/>
</dbReference>
<dbReference type="AlphaFoldDB" id="A0A923H9L1"/>
<keyword evidence="9" id="KW-1185">Reference proteome</keyword>
<feature type="chain" id="PRO_5037437706" evidence="5">
    <location>
        <begin position="27"/>
        <end position="494"/>
    </location>
</feature>
<evidence type="ECO:0000256" key="1">
    <source>
        <dbReference type="ARBA" id="ARBA00004167"/>
    </source>
</evidence>
<keyword evidence="5" id="KW-0732">Signal</keyword>
<dbReference type="InterPro" id="IPR013783">
    <property type="entry name" value="Ig-like_fold"/>
</dbReference>
<dbReference type="Pfam" id="PF03382">
    <property type="entry name" value="DUF285"/>
    <property type="match status" value="1"/>
</dbReference>
<dbReference type="SUPFAM" id="SSF49299">
    <property type="entry name" value="PKD domain"/>
    <property type="match status" value="1"/>
</dbReference>
<feature type="domain" description="PKD" evidence="6">
    <location>
        <begin position="125"/>
        <end position="189"/>
    </location>
</feature>